<protein>
    <submittedName>
        <fullName evidence="2">YybH family protein</fullName>
    </submittedName>
</protein>
<evidence type="ECO:0000313" key="3">
    <source>
        <dbReference type="Proteomes" id="UP001589702"/>
    </source>
</evidence>
<gene>
    <name evidence="2" type="ORF">ACFFP1_09625</name>
</gene>
<dbReference type="Pfam" id="PF13474">
    <property type="entry name" value="SnoaL_3"/>
    <property type="match status" value="1"/>
</dbReference>
<evidence type="ECO:0000259" key="1">
    <source>
        <dbReference type="Pfam" id="PF13474"/>
    </source>
</evidence>
<keyword evidence="3" id="KW-1185">Reference proteome</keyword>
<sequence>MSNEQTPVNQALDSYAAAVHAKDVDAFTALYDDNVHIYDSWGQWQYTGIEAWRSMAGEWFSSLGDERVQVEFNDVQSVVGADVAFGHAAVTFAGISADGERLRAMTNRFTICLEKKDDTWKISHEHSSLPIDMETGKGIFTS</sequence>
<dbReference type="Gene3D" id="3.10.450.50">
    <property type="match status" value="1"/>
</dbReference>
<reference evidence="2 3" key="1">
    <citation type="submission" date="2024-09" db="EMBL/GenBank/DDBJ databases">
        <authorList>
            <person name="Sun Q."/>
            <person name="Mori K."/>
        </authorList>
    </citation>
    <scope>NUCLEOTIDE SEQUENCE [LARGE SCALE GENOMIC DNA]</scope>
    <source>
        <strain evidence="2 3">JCM 1334</strain>
    </source>
</reference>
<dbReference type="EMBL" id="JBHMBC010000014">
    <property type="protein sequence ID" value="MFB9819761.1"/>
    <property type="molecule type" value="Genomic_DNA"/>
</dbReference>
<feature type="domain" description="SnoaL-like" evidence="1">
    <location>
        <begin position="8"/>
        <end position="131"/>
    </location>
</feature>
<proteinExistence type="predicted"/>
<dbReference type="Proteomes" id="UP001589702">
    <property type="component" value="Unassembled WGS sequence"/>
</dbReference>
<comment type="caution">
    <text evidence="2">The sequence shown here is derived from an EMBL/GenBank/DDBJ whole genome shotgun (WGS) entry which is preliminary data.</text>
</comment>
<dbReference type="CDD" id="cd00531">
    <property type="entry name" value="NTF2_like"/>
    <property type="match status" value="1"/>
</dbReference>
<dbReference type="SUPFAM" id="SSF54427">
    <property type="entry name" value="NTF2-like"/>
    <property type="match status" value="1"/>
</dbReference>
<dbReference type="RefSeq" id="WP_234750935.1">
    <property type="nucleotide sequence ID" value="NZ_BAAAWN010000001.1"/>
</dbReference>
<evidence type="ECO:0000313" key="2">
    <source>
        <dbReference type="EMBL" id="MFB9819761.1"/>
    </source>
</evidence>
<name>A0ABV5XYE7_ARTRM</name>
<accession>A0ABV5XYE7</accession>
<dbReference type="InterPro" id="IPR037401">
    <property type="entry name" value="SnoaL-like"/>
</dbReference>
<organism evidence="2 3">
    <name type="scientific">Arthrobacter ramosus</name>
    <dbReference type="NCBI Taxonomy" id="1672"/>
    <lineage>
        <taxon>Bacteria</taxon>
        <taxon>Bacillati</taxon>
        <taxon>Actinomycetota</taxon>
        <taxon>Actinomycetes</taxon>
        <taxon>Micrococcales</taxon>
        <taxon>Micrococcaceae</taxon>
        <taxon>Arthrobacter</taxon>
    </lineage>
</organism>
<dbReference type="InterPro" id="IPR032710">
    <property type="entry name" value="NTF2-like_dom_sf"/>
</dbReference>